<evidence type="ECO:0000256" key="2">
    <source>
        <dbReference type="ARBA" id="ARBA00023125"/>
    </source>
</evidence>
<sequence>MTERYLIPSVVHACEVFRLLASRDRGMTMQELEASLNLPRTTVFRLLRTLVSEEMLEKRGKVYFSGANLMQLGLQIIHSDRMQQMAIPHIQRLALRTGHTAHLAVPNHGKALIVEVFDSPNPLMVSKRPGVEAQMHCSSTGKVFLAFLYYDNLELLLSEHPMEKHTPFTITNMQDLKKELNRVRALGYAVDEREYNENVRCVAVPVRNSLGTVVASVGITAPAAVFPKSAVPKVAEMVKEAARGIYKDAYQLDRVSSS</sequence>
<keyword evidence="2" id="KW-0238">DNA-binding</keyword>
<evidence type="ECO:0000256" key="5">
    <source>
        <dbReference type="ARBA" id="ARBA00042627"/>
    </source>
</evidence>
<dbReference type="PANTHER" id="PTHR30136:SF24">
    <property type="entry name" value="HTH-TYPE TRANSCRIPTIONAL REPRESSOR ALLR"/>
    <property type="match status" value="1"/>
</dbReference>
<dbReference type="InterPro" id="IPR050707">
    <property type="entry name" value="HTH_MetabolicPath_Reg"/>
</dbReference>
<dbReference type="PROSITE" id="PS51077">
    <property type="entry name" value="HTH_ICLR"/>
    <property type="match status" value="1"/>
</dbReference>
<gene>
    <name evidence="8" type="ORF">BFC18_16590</name>
</gene>
<feature type="domain" description="IclR-ED" evidence="7">
    <location>
        <begin position="68"/>
        <end position="251"/>
    </location>
</feature>
<evidence type="ECO:0000259" key="6">
    <source>
        <dbReference type="PROSITE" id="PS51077"/>
    </source>
</evidence>
<name>A0A1E7Z843_9ALTE</name>
<dbReference type="InterPro" id="IPR005471">
    <property type="entry name" value="Tscrpt_reg_IclR_N"/>
</dbReference>
<dbReference type="EMBL" id="MDHN01000037">
    <property type="protein sequence ID" value="OFC69686.1"/>
    <property type="molecule type" value="Genomic_DNA"/>
</dbReference>
<feature type="domain" description="HTH iclR-type" evidence="6">
    <location>
        <begin position="7"/>
        <end position="67"/>
    </location>
</feature>
<organism evidence="8 9">
    <name type="scientific">Alteromonas confluentis</name>
    <dbReference type="NCBI Taxonomy" id="1656094"/>
    <lineage>
        <taxon>Bacteria</taxon>
        <taxon>Pseudomonadati</taxon>
        <taxon>Pseudomonadota</taxon>
        <taxon>Gammaproteobacteria</taxon>
        <taxon>Alteromonadales</taxon>
        <taxon>Alteromonadaceae</taxon>
        <taxon>Alteromonas/Salinimonas group</taxon>
        <taxon>Alteromonas</taxon>
    </lineage>
</organism>
<dbReference type="InterPro" id="IPR029016">
    <property type="entry name" value="GAF-like_dom_sf"/>
</dbReference>
<keyword evidence="9" id="KW-1185">Reference proteome</keyword>
<dbReference type="InterPro" id="IPR036388">
    <property type="entry name" value="WH-like_DNA-bd_sf"/>
</dbReference>
<evidence type="ECO:0000256" key="3">
    <source>
        <dbReference type="ARBA" id="ARBA00023163"/>
    </source>
</evidence>
<dbReference type="STRING" id="1656094.BFC18_16590"/>
<dbReference type="GO" id="GO:0045892">
    <property type="term" value="P:negative regulation of DNA-templated transcription"/>
    <property type="evidence" value="ECO:0007669"/>
    <property type="project" value="TreeGrafter"/>
</dbReference>
<accession>A0A1E7Z843</accession>
<dbReference type="GO" id="GO:0003700">
    <property type="term" value="F:DNA-binding transcription factor activity"/>
    <property type="evidence" value="ECO:0007669"/>
    <property type="project" value="TreeGrafter"/>
</dbReference>
<reference evidence="8 9" key="1">
    <citation type="submission" date="2016-08" db="EMBL/GenBank/DDBJ databases">
        <authorList>
            <person name="Seilhamer J.J."/>
        </authorList>
    </citation>
    <scope>NUCLEOTIDE SEQUENCE [LARGE SCALE GENOMIC DNA]</scope>
    <source>
        <strain evidence="8 9">KCTC 42603</strain>
    </source>
</reference>
<keyword evidence="1" id="KW-0805">Transcription regulation</keyword>
<dbReference type="PANTHER" id="PTHR30136">
    <property type="entry name" value="HELIX-TURN-HELIX TRANSCRIPTIONAL REGULATOR, ICLR FAMILY"/>
    <property type="match status" value="1"/>
</dbReference>
<evidence type="ECO:0000259" key="7">
    <source>
        <dbReference type="PROSITE" id="PS51078"/>
    </source>
</evidence>
<dbReference type="Proteomes" id="UP000175691">
    <property type="component" value="Unassembled WGS sequence"/>
</dbReference>
<proteinExistence type="predicted"/>
<dbReference type="PROSITE" id="PS51078">
    <property type="entry name" value="ICLR_ED"/>
    <property type="match status" value="1"/>
</dbReference>
<dbReference type="InterPro" id="IPR014757">
    <property type="entry name" value="Tscrpt_reg_IclR_C"/>
</dbReference>
<dbReference type="SUPFAM" id="SSF55781">
    <property type="entry name" value="GAF domain-like"/>
    <property type="match status" value="1"/>
</dbReference>
<dbReference type="SUPFAM" id="SSF46785">
    <property type="entry name" value="Winged helix' DNA-binding domain"/>
    <property type="match status" value="1"/>
</dbReference>
<dbReference type="Pfam" id="PF09339">
    <property type="entry name" value="HTH_IclR"/>
    <property type="match status" value="1"/>
</dbReference>
<evidence type="ECO:0000313" key="8">
    <source>
        <dbReference type="EMBL" id="OFC69686.1"/>
    </source>
</evidence>
<dbReference type="RefSeq" id="WP_070126486.1">
    <property type="nucleotide sequence ID" value="NZ_MDHN01000037.1"/>
</dbReference>
<evidence type="ECO:0000256" key="1">
    <source>
        <dbReference type="ARBA" id="ARBA00023015"/>
    </source>
</evidence>
<dbReference type="InterPro" id="IPR036390">
    <property type="entry name" value="WH_DNA-bd_sf"/>
</dbReference>
<dbReference type="Gene3D" id="1.10.10.10">
    <property type="entry name" value="Winged helix-like DNA-binding domain superfamily/Winged helix DNA-binding domain"/>
    <property type="match status" value="1"/>
</dbReference>
<comment type="caution">
    <text evidence="8">The sequence shown here is derived from an EMBL/GenBank/DDBJ whole genome shotgun (WGS) entry which is preliminary data.</text>
</comment>
<keyword evidence="3" id="KW-0804">Transcription</keyword>
<dbReference type="Gene3D" id="3.30.450.40">
    <property type="match status" value="1"/>
</dbReference>
<evidence type="ECO:0000313" key="9">
    <source>
        <dbReference type="Proteomes" id="UP000175691"/>
    </source>
</evidence>
<protein>
    <recommendedName>
        <fullName evidence="4">HTH-type transcriptional repressor AllR</fullName>
    </recommendedName>
    <alternativeName>
        <fullName evidence="5">Negative regulator of allantoin and glyoxylate utilization operons</fullName>
    </alternativeName>
</protein>
<dbReference type="SMART" id="SM00346">
    <property type="entry name" value="HTH_ICLR"/>
    <property type="match status" value="1"/>
</dbReference>
<dbReference type="Pfam" id="PF01614">
    <property type="entry name" value="IclR_C"/>
    <property type="match status" value="1"/>
</dbReference>
<dbReference type="GO" id="GO:0003677">
    <property type="term" value="F:DNA binding"/>
    <property type="evidence" value="ECO:0007669"/>
    <property type="project" value="UniProtKB-KW"/>
</dbReference>
<evidence type="ECO:0000256" key="4">
    <source>
        <dbReference type="ARBA" id="ARBA00040379"/>
    </source>
</evidence>
<dbReference type="AlphaFoldDB" id="A0A1E7Z843"/>